<dbReference type="InterPro" id="IPR000787">
    <property type="entry name" value="Peptidase_M29"/>
</dbReference>
<evidence type="ECO:0000313" key="10">
    <source>
        <dbReference type="EMBL" id="SBV91133.1"/>
    </source>
</evidence>
<dbReference type="EC" id="3.4.11.-" evidence="10"/>
<dbReference type="PANTHER" id="PTHR34448">
    <property type="entry name" value="AMINOPEPTIDASE"/>
    <property type="match status" value="1"/>
</dbReference>
<dbReference type="PRINTS" id="PR00919">
    <property type="entry name" value="THERMOPTASE"/>
</dbReference>
<evidence type="ECO:0000256" key="6">
    <source>
        <dbReference type="ARBA" id="ARBA00022670"/>
    </source>
</evidence>
<dbReference type="Gene3D" id="3.40.1830.10">
    <property type="entry name" value="Thermophilic metalloprotease (M29)"/>
    <property type="match status" value="1"/>
</dbReference>
<evidence type="ECO:0000256" key="3">
    <source>
        <dbReference type="ARBA" id="ARBA00001947"/>
    </source>
</evidence>
<organism evidence="10">
    <name type="scientific">uncultured Eubacteriales bacterium</name>
    <dbReference type="NCBI Taxonomy" id="172733"/>
    <lineage>
        <taxon>Bacteria</taxon>
        <taxon>Bacillati</taxon>
        <taxon>Bacillota</taxon>
        <taxon>Clostridia</taxon>
        <taxon>Eubacteriales</taxon>
        <taxon>environmental samples</taxon>
    </lineage>
</organism>
<evidence type="ECO:0000256" key="1">
    <source>
        <dbReference type="ARBA" id="ARBA00001941"/>
    </source>
</evidence>
<evidence type="ECO:0000256" key="5">
    <source>
        <dbReference type="ARBA" id="ARBA00022438"/>
    </source>
</evidence>
<keyword evidence="6" id="KW-0645">Protease</keyword>
<reference evidence="10" key="1">
    <citation type="submission" date="2016-04" db="EMBL/GenBank/DDBJ databases">
        <authorList>
            <person name="Evans L.H."/>
            <person name="Alamgir A."/>
            <person name="Owens N."/>
            <person name="Weber N.D."/>
            <person name="Virtaneva K."/>
            <person name="Barbian K."/>
            <person name="Babar A."/>
            <person name="Rosenke K."/>
        </authorList>
    </citation>
    <scope>NUCLEOTIDE SEQUENCE</scope>
    <source>
        <strain evidence="10">86</strain>
    </source>
</reference>
<dbReference type="GO" id="GO:0008237">
    <property type="term" value="F:metallopeptidase activity"/>
    <property type="evidence" value="ECO:0007669"/>
    <property type="project" value="UniProtKB-KW"/>
</dbReference>
<evidence type="ECO:0000256" key="2">
    <source>
        <dbReference type="ARBA" id="ARBA00001946"/>
    </source>
</evidence>
<keyword evidence="5 10" id="KW-0031">Aminopeptidase</keyword>
<comment type="cofactor">
    <cofactor evidence="1">
        <name>Co(2+)</name>
        <dbReference type="ChEBI" id="CHEBI:48828"/>
    </cofactor>
</comment>
<comment type="similarity">
    <text evidence="4">Belongs to the peptidase M29 family.</text>
</comment>
<comment type="cofactor">
    <cofactor evidence="2">
        <name>Mg(2+)</name>
        <dbReference type="ChEBI" id="CHEBI:18420"/>
    </cofactor>
</comment>
<keyword evidence="7" id="KW-0479">Metal-binding</keyword>
<dbReference type="SUPFAM" id="SSF144052">
    <property type="entry name" value="Thermophilic metalloprotease-like"/>
    <property type="match status" value="1"/>
</dbReference>
<dbReference type="InterPro" id="IPR052170">
    <property type="entry name" value="M29_Exopeptidase"/>
</dbReference>
<keyword evidence="8 10" id="KW-0378">Hydrolase</keyword>
<name>A0A212IVB6_9FIRM</name>
<keyword evidence="9" id="KW-0482">Metalloprotease</keyword>
<dbReference type="AlphaFoldDB" id="A0A212IVB6"/>
<dbReference type="GO" id="GO:0046872">
    <property type="term" value="F:metal ion binding"/>
    <property type="evidence" value="ECO:0007669"/>
    <property type="project" value="UniProtKB-KW"/>
</dbReference>
<evidence type="ECO:0000256" key="8">
    <source>
        <dbReference type="ARBA" id="ARBA00022801"/>
    </source>
</evidence>
<dbReference type="PANTHER" id="PTHR34448:SF3">
    <property type="entry name" value="AMINOPEPTIDASE AMPS"/>
    <property type="match status" value="1"/>
</dbReference>
<evidence type="ECO:0000256" key="9">
    <source>
        <dbReference type="ARBA" id="ARBA00023049"/>
    </source>
</evidence>
<accession>A0A212IVB6</accession>
<dbReference type="GO" id="GO:0004177">
    <property type="term" value="F:aminopeptidase activity"/>
    <property type="evidence" value="ECO:0007669"/>
    <property type="project" value="UniProtKB-KW"/>
</dbReference>
<dbReference type="GO" id="GO:0006508">
    <property type="term" value="P:proteolysis"/>
    <property type="evidence" value="ECO:0007669"/>
    <property type="project" value="UniProtKB-KW"/>
</dbReference>
<dbReference type="InterPro" id="IPR035097">
    <property type="entry name" value="M29_N-terminal"/>
</dbReference>
<sequence length="418" mass="45996">MVTTKMLQKYAELAVRAGANVQKGQLLVISAPVECAEFARLCVEEAYRAGACEVEVMWGDEQVSRLRYEHEGEETLTSVPAWQVERKKAQVDRKCAYLYIDADTPGLLAHIDGAKLQAANLARRTALEPFQYYTMANHGQWSIVAIPTVAWAKKVFPGENDEAALDKLWEAVLMSVRLTLDNDPAAEWKRHNAVLMANSDRLNEYAFRSLHFINGLGTDLVLELVKDHVWAGGGSTTRGGVFFNPNMPTEEVFSMPYKFGVNGTVAATKPLSYQGKLIENFVLTFKDGRVIDYRAEKGEDALKNLLTADEGSSYLGEVALVPHQSPISRSGVLFLSTLFDENASCHLALGEAYPENVQGGTDMKREELDAVGSNYSKEHCDFMFGSADMRIVGTRADGSAVTVFEHGAFSPAAGFSEE</sequence>
<evidence type="ECO:0000256" key="4">
    <source>
        <dbReference type="ARBA" id="ARBA00008236"/>
    </source>
</evidence>
<dbReference type="Pfam" id="PF02073">
    <property type="entry name" value="Peptidase_M29"/>
    <property type="match status" value="1"/>
</dbReference>
<protein>
    <submittedName>
        <fullName evidence="10">Aminopeptidase 2</fullName>
        <ecNumber evidence="10">3.4.11.-</ecNumber>
    </submittedName>
</protein>
<gene>
    <name evidence="10" type="ORF">KL86CLO1_10078</name>
</gene>
<proteinExistence type="inferred from homology"/>
<comment type="cofactor">
    <cofactor evidence="3">
        <name>Zn(2+)</name>
        <dbReference type="ChEBI" id="CHEBI:29105"/>
    </cofactor>
</comment>
<dbReference type="EMBL" id="FLUN01000001">
    <property type="protein sequence ID" value="SBV91133.1"/>
    <property type="molecule type" value="Genomic_DNA"/>
</dbReference>
<evidence type="ECO:0000256" key="7">
    <source>
        <dbReference type="ARBA" id="ARBA00022723"/>
    </source>
</evidence>